<sequence>MTEKEKIALDLLQAIREEDIRCLHGRLVAYCSEIDGDLLEKCLYEALRLNKDEFFICIIVQWLCKLTIYQDWLIEESVYGEYSRKELRGFYDTVEGCLQNHNNKELLEFWRKLKTIKKCEDIFGLLFQKVIQQENRDYFDIFMRLKIIRMNEDTPVMILKSKFDDKIKIAKLFFKSYNWNDEDSWLYLIYEINDPPNSQKQLRMLANCFEKRIDLYDLRKLMACHKKTTNQFRNFIKLLLPKLDFEYFLELMNHKVFEFNETVALASLECQCTFLKELLKHYGSLYLEVIENINHGLFGTKPEPLSYNLYTIFKETFKSQMHKNIVFDYFVTNIIPCYQNEQELSSGPDCWYSLFVLIRFSQDGAIFSELIRNYVYLFLKKKAEDRLNYPVSESKRITTFIATMIWHAFSTDYFLFLHDETNECFDFLKEQNFPFEILMLASDQSYFNKLVKIRKEARLMSLKEMARWTLRRNIRKPFHDNLMKMINDLKLPFLVEKMLNLREIMQIHGLCWKQFQVSNGEFVVYVKI</sequence>
<gene>
    <name evidence="1" type="ORF">DGYR_LOCUS5646</name>
</gene>
<reference evidence="1 2" key="1">
    <citation type="submission" date="2020-08" db="EMBL/GenBank/DDBJ databases">
        <authorList>
            <person name="Hejnol A."/>
        </authorList>
    </citation>
    <scope>NUCLEOTIDE SEQUENCE [LARGE SCALE GENOMIC DNA]</scope>
</reference>
<evidence type="ECO:0000313" key="2">
    <source>
        <dbReference type="Proteomes" id="UP000549394"/>
    </source>
</evidence>
<accession>A0A7I8VLE3</accession>
<organism evidence="1 2">
    <name type="scientific">Dimorphilus gyrociliatus</name>
    <dbReference type="NCBI Taxonomy" id="2664684"/>
    <lineage>
        <taxon>Eukaryota</taxon>
        <taxon>Metazoa</taxon>
        <taxon>Spiralia</taxon>
        <taxon>Lophotrochozoa</taxon>
        <taxon>Annelida</taxon>
        <taxon>Polychaeta</taxon>
        <taxon>Polychaeta incertae sedis</taxon>
        <taxon>Dinophilidae</taxon>
        <taxon>Dimorphilus</taxon>
    </lineage>
</organism>
<dbReference type="EMBL" id="CAJFCJ010000007">
    <property type="protein sequence ID" value="CAD5117080.1"/>
    <property type="molecule type" value="Genomic_DNA"/>
</dbReference>
<name>A0A7I8VLE3_9ANNE</name>
<proteinExistence type="predicted"/>
<protein>
    <submittedName>
        <fullName evidence="1">Uncharacterized protein</fullName>
    </submittedName>
</protein>
<evidence type="ECO:0000313" key="1">
    <source>
        <dbReference type="EMBL" id="CAD5117080.1"/>
    </source>
</evidence>
<comment type="caution">
    <text evidence="1">The sequence shown here is derived from an EMBL/GenBank/DDBJ whole genome shotgun (WGS) entry which is preliminary data.</text>
</comment>
<dbReference type="Proteomes" id="UP000549394">
    <property type="component" value="Unassembled WGS sequence"/>
</dbReference>
<dbReference type="AlphaFoldDB" id="A0A7I8VLE3"/>
<keyword evidence="2" id="KW-1185">Reference proteome</keyword>